<dbReference type="AlphaFoldDB" id="M2XVX3"/>
<dbReference type="CDD" id="cd05013">
    <property type="entry name" value="SIS_RpiR"/>
    <property type="match status" value="1"/>
</dbReference>
<keyword evidence="2" id="KW-0238">DNA-binding</keyword>
<evidence type="ECO:0000256" key="2">
    <source>
        <dbReference type="ARBA" id="ARBA00023125"/>
    </source>
</evidence>
<sequence>MDSLSNAERKVARALLARYPSAGLTTVAQLAGEAQVSAPTVLRFAGRLGYSGFADLQRALIAELNDDGSPLRQYEQKRAAEGGDGVLARTARTVLEAVQRTYDELPESEFTAVAQLLADPGKRIVVAGGRFSGLQADYLVRHLQLLRPGVQLLPQEVIACRDAVLSASSSTLLVIYDYRRYSQDSHELAAEMRRRGATVALMTDSWLSPIADAARHVLPARVESASPFDSAVAATALTESLVAAVTEILGDAGMQRVAQFEAQAELEAGAADEAWGCTRTGNGCNVRNRMNQITSF</sequence>
<dbReference type="Pfam" id="PF01380">
    <property type="entry name" value="SIS"/>
    <property type="match status" value="1"/>
</dbReference>
<proteinExistence type="predicted"/>
<dbReference type="PANTHER" id="PTHR30514">
    <property type="entry name" value="GLUCOKINASE"/>
    <property type="match status" value="1"/>
</dbReference>
<feature type="domain" description="HTH rpiR-type" evidence="4">
    <location>
        <begin position="1"/>
        <end position="67"/>
    </location>
</feature>
<dbReference type="PROSITE" id="PS51071">
    <property type="entry name" value="HTH_RPIR"/>
    <property type="match status" value="1"/>
</dbReference>
<dbReference type="GO" id="GO:0003700">
    <property type="term" value="F:DNA-binding transcription factor activity"/>
    <property type="evidence" value="ECO:0007669"/>
    <property type="project" value="InterPro"/>
</dbReference>
<dbReference type="SUPFAM" id="SSF53697">
    <property type="entry name" value="SIS domain"/>
    <property type="match status" value="1"/>
</dbReference>
<dbReference type="Gene3D" id="1.10.10.10">
    <property type="entry name" value="Winged helix-like DNA-binding domain superfamily/Winged helix DNA-binding domain"/>
    <property type="match status" value="1"/>
</dbReference>
<dbReference type="PANTHER" id="PTHR30514:SF18">
    <property type="entry name" value="RPIR-FAMILY TRANSCRIPTIONAL REGULATOR"/>
    <property type="match status" value="1"/>
</dbReference>
<dbReference type="InterPro" id="IPR036388">
    <property type="entry name" value="WH-like_DNA-bd_sf"/>
</dbReference>
<dbReference type="InterPro" id="IPR047640">
    <property type="entry name" value="RpiR-like"/>
</dbReference>
<evidence type="ECO:0000313" key="6">
    <source>
        <dbReference type="Proteomes" id="UP000009877"/>
    </source>
</evidence>
<comment type="caution">
    <text evidence="5">The sequence shown here is derived from an EMBL/GenBank/DDBJ whole genome shotgun (WGS) entry which is preliminary data.</text>
</comment>
<dbReference type="InterPro" id="IPR046348">
    <property type="entry name" value="SIS_dom_sf"/>
</dbReference>
<dbReference type="Proteomes" id="UP000009877">
    <property type="component" value="Unassembled WGS sequence"/>
</dbReference>
<evidence type="ECO:0000256" key="3">
    <source>
        <dbReference type="ARBA" id="ARBA00023163"/>
    </source>
</evidence>
<accession>M2XVX3</accession>
<evidence type="ECO:0000259" key="4">
    <source>
        <dbReference type="PROSITE" id="PS51071"/>
    </source>
</evidence>
<dbReference type="GO" id="GO:1901135">
    <property type="term" value="P:carbohydrate derivative metabolic process"/>
    <property type="evidence" value="ECO:0007669"/>
    <property type="project" value="InterPro"/>
</dbReference>
<organism evidence="5 6">
    <name type="scientific">Kocuria palustris PEL</name>
    <dbReference type="NCBI Taxonomy" id="1236550"/>
    <lineage>
        <taxon>Bacteria</taxon>
        <taxon>Bacillati</taxon>
        <taxon>Actinomycetota</taxon>
        <taxon>Actinomycetes</taxon>
        <taxon>Micrococcales</taxon>
        <taxon>Micrococcaceae</taxon>
        <taxon>Kocuria</taxon>
    </lineage>
</organism>
<dbReference type="InterPro" id="IPR001347">
    <property type="entry name" value="SIS_dom"/>
</dbReference>
<dbReference type="GO" id="GO:0003677">
    <property type="term" value="F:DNA binding"/>
    <property type="evidence" value="ECO:0007669"/>
    <property type="project" value="UniProtKB-KW"/>
</dbReference>
<name>M2XVX3_9MICC</name>
<dbReference type="Gene3D" id="3.40.50.10490">
    <property type="entry name" value="Glucose-6-phosphate isomerase like protein, domain 1"/>
    <property type="match status" value="1"/>
</dbReference>
<evidence type="ECO:0000313" key="5">
    <source>
        <dbReference type="EMBL" id="EME36943.1"/>
    </source>
</evidence>
<keyword evidence="6" id="KW-1185">Reference proteome</keyword>
<reference evidence="5 6" key="1">
    <citation type="journal article" date="2014" name="Genome Announc.">
        <title>Draft Genome Sequence of Kocuria palustris PEL.</title>
        <authorList>
            <person name="Sharma G."/>
            <person name="Khatri I."/>
            <person name="Subramanian S."/>
        </authorList>
    </citation>
    <scope>NUCLEOTIDE SEQUENCE [LARGE SCALE GENOMIC DNA]</scope>
    <source>
        <strain evidence="5 6">PEL</strain>
    </source>
</reference>
<dbReference type="InterPro" id="IPR000281">
    <property type="entry name" value="HTH_RpiR"/>
</dbReference>
<keyword evidence="1" id="KW-0805">Transcription regulation</keyword>
<keyword evidence="3" id="KW-0804">Transcription</keyword>
<dbReference type="GO" id="GO:0097367">
    <property type="term" value="F:carbohydrate derivative binding"/>
    <property type="evidence" value="ECO:0007669"/>
    <property type="project" value="InterPro"/>
</dbReference>
<gene>
    <name evidence="5" type="ORF">C884_02303</name>
</gene>
<dbReference type="EMBL" id="ANHZ02000007">
    <property type="protein sequence ID" value="EME36943.1"/>
    <property type="molecule type" value="Genomic_DNA"/>
</dbReference>
<dbReference type="InterPro" id="IPR035472">
    <property type="entry name" value="RpiR-like_SIS"/>
</dbReference>
<evidence type="ECO:0000256" key="1">
    <source>
        <dbReference type="ARBA" id="ARBA00023015"/>
    </source>
</evidence>
<dbReference type="SUPFAM" id="SSF46689">
    <property type="entry name" value="Homeodomain-like"/>
    <property type="match status" value="1"/>
</dbReference>
<dbReference type="InterPro" id="IPR009057">
    <property type="entry name" value="Homeodomain-like_sf"/>
</dbReference>
<dbReference type="Pfam" id="PF01418">
    <property type="entry name" value="HTH_6"/>
    <property type="match status" value="1"/>
</dbReference>
<protein>
    <submittedName>
        <fullName evidence="5">Transcriptional regulator, RpiR family</fullName>
    </submittedName>
</protein>